<dbReference type="EMBL" id="QZBN01000003">
    <property type="protein sequence ID" value="THZ54192.1"/>
    <property type="molecule type" value="Genomic_DNA"/>
</dbReference>
<proteinExistence type="predicted"/>
<dbReference type="Proteomes" id="UP000310121">
    <property type="component" value="Unassembled WGS sequence"/>
</dbReference>
<evidence type="ECO:0000313" key="1">
    <source>
        <dbReference type="EMBL" id="THZ54192.1"/>
    </source>
</evidence>
<evidence type="ECO:0000313" key="2">
    <source>
        <dbReference type="Proteomes" id="UP000310121"/>
    </source>
</evidence>
<comment type="caution">
    <text evidence="1">The sequence shown here is derived from an EMBL/GenBank/DDBJ whole genome shotgun (WGS) entry which is preliminary data.</text>
</comment>
<reference evidence="1 2" key="1">
    <citation type="submission" date="2018-10" db="EMBL/GenBank/DDBJ databases">
        <title>Fifty Aureobasidium pullulans genomes reveal a recombining polyextremotolerant generalist.</title>
        <authorList>
            <person name="Gostincar C."/>
            <person name="Turk M."/>
            <person name="Zajc J."/>
            <person name="Gunde-Cimerman N."/>
        </authorList>
    </citation>
    <scope>NUCLEOTIDE SEQUENCE [LARGE SCALE GENOMIC DNA]</scope>
    <source>
        <strain evidence="1 2">EXF-3844</strain>
    </source>
</reference>
<name>A0A4S9VPI1_AURPU</name>
<sequence length="211" mass="24078">MLHISHEVHDHTNEYYNMSHPQEPTRQPTVDETERYKVTLHRAAIAALVVCPALAALPPRKLDFYTISLIGMTGYSANYLYRESQGQSIWKVIGGSKAEEMRPKGDTSLPTDKAREFQRQLKLQREARAAGDNSGVQAAQENKQNILEQVYYGNEKPEGWRARRAEEDQKALAEGKGLSDIIMDQIWDVWTWGKHKEQQVEAEVKSEIGKK</sequence>
<organism evidence="1 2">
    <name type="scientific">Aureobasidium pullulans</name>
    <name type="common">Black yeast</name>
    <name type="synonym">Pullularia pullulans</name>
    <dbReference type="NCBI Taxonomy" id="5580"/>
    <lineage>
        <taxon>Eukaryota</taxon>
        <taxon>Fungi</taxon>
        <taxon>Dikarya</taxon>
        <taxon>Ascomycota</taxon>
        <taxon>Pezizomycotina</taxon>
        <taxon>Dothideomycetes</taxon>
        <taxon>Dothideomycetidae</taxon>
        <taxon>Dothideales</taxon>
        <taxon>Saccotheciaceae</taxon>
        <taxon>Aureobasidium</taxon>
    </lineage>
</organism>
<accession>A0A4S9VPI1</accession>
<gene>
    <name evidence="1" type="ORF">D6C90_00138</name>
</gene>
<protein>
    <submittedName>
        <fullName evidence="1">Uncharacterized protein</fullName>
    </submittedName>
</protein>
<dbReference type="AlphaFoldDB" id="A0A4S9VPI1"/>